<gene>
    <name evidence="2" type="ORF">L596_014191</name>
</gene>
<reference evidence="2 3" key="2">
    <citation type="journal article" date="2019" name="G3 (Bethesda)">
        <title>Hybrid Assembly of the Genome of the Entomopathogenic Nematode Steinernema carpocapsae Identifies the X-Chromosome.</title>
        <authorList>
            <person name="Serra L."/>
            <person name="Macchietto M."/>
            <person name="Macias-Munoz A."/>
            <person name="McGill C.J."/>
            <person name="Rodriguez I.M."/>
            <person name="Rodriguez B."/>
            <person name="Murad R."/>
            <person name="Mortazavi A."/>
        </authorList>
    </citation>
    <scope>NUCLEOTIDE SEQUENCE [LARGE SCALE GENOMIC DNA]</scope>
    <source>
        <strain evidence="2 3">ALL</strain>
    </source>
</reference>
<feature type="region of interest" description="Disordered" evidence="1">
    <location>
        <begin position="456"/>
        <end position="539"/>
    </location>
</feature>
<dbReference type="OrthoDB" id="270417at2759"/>
<comment type="caution">
    <text evidence="2">The sequence shown here is derived from an EMBL/GenBank/DDBJ whole genome shotgun (WGS) entry which is preliminary data.</text>
</comment>
<dbReference type="Proteomes" id="UP000298663">
    <property type="component" value="Unassembled WGS sequence"/>
</dbReference>
<name>A0A4U5NB27_STECR</name>
<feature type="compositionally biased region" description="Basic and acidic residues" evidence="1">
    <location>
        <begin position="309"/>
        <end position="377"/>
    </location>
</feature>
<feature type="region of interest" description="Disordered" evidence="1">
    <location>
        <begin position="260"/>
        <end position="395"/>
    </location>
</feature>
<feature type="region of interest" description="Disordered" evidence="1">
    <location>
        <begin position="81"/>
        <end position="201"/>
    </location>
</feature>
<dbReference type="EMBL" id="AZBU02000004">
    <property type="protein sequence ID" value="TKR80059.1"/>
    <property type="molecule type" value="Genomic_DNA"/>
</dbReference>
<feature type="compositionally biased region" description="Polar residues" evidence="1">
    <location>
        <begin position="510"/>
        <end position="539"/>
    </location>
</feature>
<dbReference type="AlphaFoldDB" id="A0A4U5NB27"/>
<evidence type="ECO:0000313" key="3">
    <source>
        <dbReference type="Proteomes" id="UP000298663"/>
    </source>
</evidence>
<evidence type="ECO:0000313" key="2">
    <source>
        <dbReference type="EMBL" id="TKR80059.1"/>
    </source>
</evidence>
<sequence>MRELLAHAVVTLGTGRFFVTVGGDEAADVEEEFEEAASTSFLAVESGEFVIATAARSLRLRIRRLRLLKGNRDALCVELGDAPQNRQAGRGPDHSPTTFSRNPPRTNGTASGNSGAQGVHGTPIRRGSMGGTPNASGPGRYGSPSGSSIRSPGFSNQPLNLSTKKPPDDPKEDKKPKQKNSKEEKKPSNSTAAGKSEVKLIPDNPFFSQALLNSMKSTVPKMKKFAQNVAKKPLGLLKAKESANVICVPSVTSPTAIVAAMQKKAKEEEAAKVKEAEKQRKKSDAQKIDELFCQPSTSKSTPPHRKPERKNSTERLRESDKAMAEPVDPKQHLEKTKASPLERESSRDKNKWLSFPDKPRKEEAAAAKETEEREAPESTKVPNGAPGEELIGISPCSSYTSQLDLSPADVSMMEEIRKIERSVDDTVDWNDFNYNISRPSSAINVRSVKYEEVRVPDDDLYRLDSDEEGGEENVEEEEEARKDEGKEDDNNAAGIPVTPVQSPEGEDSRSPASSKNESSLLSPTGSIPTSSEAQKGQFL</sequence>
<feature type="compositionally biased region" description="Basic and acidic residues" evidence="1">
    <location>
        <begin position="479"/>
        <end position="489"/>
    </location>
</feature>
<feature type="compositionally biased region" description="Acidic residues" evidence="1">
    <location>
        <begin position="465"/>
        <end position="478"/>
    </location>
</feature>
<evidence type="ECO:0000256" key="1">
    <source>
        <dbReference type="SAM" id="MobiDB-lite"/>
    </source>
</evidence>
<protein>
    <submittedName>
        <fullName evidence="2">Uncharacterized protein</fullName>
    </submittedName>
</protein>
<keyword evidence="3" id="KW-1185">Reference proteome</keyword>
<proteinExistence type="predicted"/>
<reference evidence="2 3" key="1">
    <citation type="journal article" date="2015" name="Genome Biol.">
        <title>Comparative genomics of Steinernema reveals deeply conserved gene regulatory networks.</title>
        <authorList>
            <person name="Dillman A.R."/>
            <person name="Macchietto M."/>
            <person name="Porter C.F."/>
            <person name="Rogers A."/>
            <person name="Williams B."/>
            <person name="Antoshechkin I."/>
            <person name="Lee M.M."/>
            <person name="Goodwin Z."/>
            <person name="Lu X."/>
            <person name="Lewis E.E."/>
            <person name="Goodrich-Blair H."/>
            <person name="Stock S.P."/>
            <person name="Adams B.J."/>
            <person name="Sternberg P.W."/>
            <person name="Mortazavi A."/>
        </authorList>
    </citation>
    <scope>NUCLEOTIDE SEQUENCE [LARGE SCALE GENOMIC DNA]</scope>
    <source>
        <strain evidence="2 3">ALL</strain>
    </source>
</reference>
<feature type="compositionally biased region" description="Basic and acidic residues" evidence="1">
    <location>
        <begin position="165"/>
        <end position="187"/>
    </location>
</feature>
<feature type="compositionally biased region" description="Low complexity" evidence="1">
    <location>
        <begin position="136"/>
        <end position="155"/>
    </location>
</feature>
<accession>A0A4U5NB27</accession>
<organism evidence="2 3">
    <name type="scientific">Steinernema carpocapsae</name>
    <name type="common">Entomopathogenic nematode</name>
    <dbReference type="NCBI Taxonomy" id="34508"/>
    <lineage>
        <taxon>Eukaryota</taxon>
        <taxon>Metazoa</taxon>
        <taxon>Ecdysozoa</taxon>
        <taxon>Nematoda</taxon>
        <taxon>Chromadorea</taxon>
        <taxon>Rhabditida</taxon>
        <taxon>Tylenchina</taxon>
        <taxon>Panagrolaimomorpha</taxon>
        <taxon>Strongyloidoidea</taxon>
        <taxon>Steinernematidae</taxon>
        <taxon>Steinernema</taxon>
    </lineage>
</organism>
<feature type="compositionally biased region" description="Polar residues" evidence="1">
    <location>
        <begin position="95"/>
        <end position="116"/>
    </location>
</feature>
<feature type="compositionally biased region" description="Basic and acidic residues" evidence="1">
    <location>
        <begin position="264"/>
        <end position="290"/>
    </location>
</feature>